<name>A0A183HQ97_9BILA</name>
<dbReference type="STRING" id="387005.A0A183HQ97"/>
<evidence type="ECO:0000313" key="1">
    <source>
        <dbReference type="EMBL" id="VDO62223.1"/>
    </source>
</evidence>
<organism evidence="3">
    <name type="scientific">Onchocerca flexuosa</name>
    <dbReference type="NCBI Taxonomy" id="387005"/>
    <lineage>
        <taxon>Eukaryota</taxon>
        <taxon>Metazoa</taxon>
        <taxon>Ecdysozoa</taxon>
        <taxon>Nematoda</taxon>
        <taxon>Chromadorea</taxon>
        <taxon>Rhabditida</taxon>
        <taxon>Spirurina</taxon>
        <taxon>Spiruromorpha</taxon>
        <taxon>Filarioidea</taxon>
        <taxon>Onchocercidae</taxon>
        <taxon>Onchocerca</taxon>
    </lineage>
</organism>
<reference evidence="3" key="1">
    <citation type="submission" date="2016-06" db="UniProtKB">
        <authorList>
            <consortium name="WormBaseParasite"/>
        </authorList>
    </citation>
    <scope>IDENTIFICATION</scope>
</reference>
<gene>
    <name evidence="1" type="ORF">OFLC_LOCUS9657</name>
</gene>
<keyword evidence="2" id="KW-1185">Reference proteome</keyword>
<dbReference type="WBParaSite" id="OFLC_0000965801-mRNA-1">
    <property type="protein sequence ID" value="OFLC_0000965801-mRNA-1"/>
    <property type="gene ID" value="OFLC_0000965801"/>
</dbReference>
<accession>A0A183HQ97</accession>
<evidence type="ECO:0000313" key="3">
    <source>
        <dbReference type="WBParaSite" id="OFLC_0000965801-mRNA-1"/>
    </source>
</evidence>
<dbReference type="AlphaFoldDB" id="A0A183HQ97"/>
<sequence>MASTALQNLLKVERMLQNLFDSIDCTDQHLLQRLTLRERTQHCVDRYIDVSFLMEPLSTVLIEEPFFNIEQKIPPTDLDRLLEAPEITIPWKDFTASRRSCIEIYLSLLEGLTAVTFVCPASLQSNLLRTIADLIKEQMDTKFGNICKILII</sequence>
<protein>
    <submittedName>
        <fullName evidence="1 3">Uncharacterized protein</fullName>
    </submittedName>
</protein>
<dbReference type="Proteomes" id="UP000267606">
    <property type="component" value="Unassembled WGS sequence"/>
</dbReference>
<reference evidence="1 2" key="2">
    <citation type="submission" date="2018-11" db="EMBL/GenBank/DDBJ databases">
        <authorList>
            <consortium name="Pathogen Informatics"/>
        </authorList>
    </citation>
    <scope>NUCLEOTIDE SEQUENCE [LARGE SCALE GENOMIC DNA]</scope>
</reference>
<evidence type="ECO:0000313" key="2">
    <source>
        <dbReference type="Proteomes" id="UP000267606"/>
    </source>
</evidence>
<dbReference type="EMBL" id="UZAJ01012084">
    <property type="protein sequence ID" value="VDO62223.1"/>
    <property type="molecule type" value="Genomic_DNA"/>
</dbReference>
<proteinExistence type="predicted"/>